<evidence type="ECO:0000256" key="3">
    <source>
        <dbReference type="ARBA" id="ARBA00022679"/>
    </source>
</evidence>
<dbReference type="CDD" id="cd03784">
    <property type="entry name" value="GT1_Gtf-like"/>
    <property type="match status" value="1"/>
</dbReference>
<dbReference type="OrthoDB" id="5835829at2759"/>
<protein>
    <recommendedName>
        <fullName evidence="5">Glycosyltransferase</fullName>
        <ecNumber evidence="5">2.4.1.-</ecNumber>
    </recommendedName>
</protein>
<reference evidence="6 7" key="1">
    <citation type="journal article" date="2018" name="Mol. Plant">
        <title>The genome of Artemisia annua provides insight into the evolution of Asteraceae family and artemisinin biosynthesis.</title>
        <authorList>
            <person name="Shen Q."/>
            <person name="Zhang L."/>
            <person name="Liao Z."/>
            <person name="Wang S."/>
            <person name="Yan T."/>
            <person name="Shi P."/>
            <person name="Liu M."/>
            <person name="Fu X."/>
            <person name="Pan Q."/>
            <person name="Wang Y."/>
            <person name="Lv Z."/>
            <person name="Lu X."/>
            <person name="Zhang F."/>
            <person name="Jiang W."/>
            <person name="Ma Y."/>
            <person name="Chen M."/>
            <person name="Hao X."/>
            <person name="Li L."/>
            <person name="Tang Y."/>
            <person name="Lv G."/>
            <person name="Zhou Y."/>
            <person name="Sun X."/>
            <person name="Brodelius P.E."/>
            <person name="Rose J.K.C."/>
            <person name="Tang K."/>
        </authorList>
    </citation>
    <scope>NUCLEOTIDE SEQUENCE [LARGE SCALE GENOMIC DNA]</scope>
    <source>
        <strain evidence="7">cv. Huhao1</strain>
        <tissue evidence="6">Leaf</tissue>
    </source>
</reference>
<accession>A0A2U1MEA3</accession>
<dbReference type="SUPFAM" id="SSF53756">
    <property type="entry name" value="UDP-Glycosyltransferase/glycogen phosphorylase"/>
    <property type="match status" value="1"/>
</dbReference>
<comment type="similarity">
    <text evidence="1 4">Belongs to the UDP-glycosyltransferase family.</text>
</comment>
<evidence type="ECO:0000256" key="1">
    <source>
        <dbReference type="ARBA" id="ARBA00009995"/>
    </source>
</evidence>
<dbReference type="InterPro" id="IPR002213">
    <property type="entry name" value="UDP_glucos_trans"/>
</dbReference>
<evidence type="ECO:0000256" key="2">
    <source>
        <dbReference type="ARBA" id="ARBA00022676"/>
    </source>
</evidence>
<dbReference type="STRING" id="35608.A0A2U1MEA3"/>
<dbReference type="Gene3D" id="3.40.50.2000">
    <property type="entry name" value="Glycogen Phosphorylase B"/>
    <property type="match status" value="2"/>
</dbReference>
<dbReference type="GO" id="GO:0035251">
    <property type="term" value="F:UDP-glucosyltransferase activity"/>
    <property type="evidence" value="ECO:0007669"/>
    <property type="project" value="TreeGrafter"/>
</dbReference>
<evidence type="ECO:0000256" key="5">
    <source>
        <dbReference type="RuleBase" id="RU362057"/>
    </source>
</evidence>
<keyword evidence="7" id="KW-1185">Reference proteome</keyword>
<dbReference type="PROSITE" id="PS00375">
    <property type="entry name" value="UDPGT"/>
    <property type="match status" value="1"/>
</dbReference>
<dbReference type="Pfam" id="PF00201">
    <property type="entry name" value="UDPGT"/>
    <property type="match status" value="1"/>
</dbReference>
<sequence>MALEYSKEHGQLHFLVIPLGSPGHYIPTMDIAKLLAQHGVRVTIVTTPVSVVRFGSILDQAIKSGLPICFLELPLQYTDFGLPEGCETIDALPSFGMTKALMVAYNSLQQGVEQYIEKLNPRPNCIVSDTFLLWPRETAKKFQIPRIIFDGMSCFTQMCNHVLYLSKAHESVGESDLFVLPGLPDRIELKRSQLPFAFNPGLKDMYDFQQNIRASESEAYGVVINSFEELEKEYADRYQRVKGDRAWCIGPLSLCHKDESEKVQRGNKSSINKIECLEWLDSQANGSVIYACLGSISRVEPTQLIELALALESSKKPFIWVVRAGHMTENIEKWIDEEGFLERTKERALLIRGWAPQILVLSHPAIGGFLTHCGWNSILEGVSAGVPMVTWPQFQDQFYNEKLVVQVLRIGVSVGAQIGVNGALFGDEEKPGVVKHEQLRGAIEMVMGDGKEGEDRRKRAKELSVMANKAIEVGGSSHENMTRLIEDIRNQVN</sequence>
<dbReference type="EMBL" id="PKPP01005588">
    <property type="protein sequence ID" value="PWA59567.1"/>
    <property type="molecule type" value="Genomic_DNA"/>
</dbReference>
<evidence type="ECO:0000313" key="6">
    <source>
        <dbReference type="EMBL" id="PWA59567.1"/>
    </source>
</evidence>
<organism evidence="6 7">
    <name type="scientific">Artemisia annua</name>
    <name type="common">Sweet wormwood</name>
    <dbReference type="NCBI Taxonomy" id="35608"/>
    <lineage>
        <taxon>Eukaryota</taxon>
        <taxon>Viridiplantae</taxon>
        <taxon>Streptophyta</taxon>
        <taxon>Embryophyta</taxon>
        <taxon>Tracheophyta</taxon>
        <taxon>Spermatophyta</taxon>
        <taxon>Magnoliopsida</taxon>
        <taxon>eudicotyledons</taxon>
        <taxon>Gunneridae</taxon>
        <taxon>Pentapetalae</taxon>
        <taxon>asterids</taxon>
        <taxon>campanulids</taxon>
        <taxon>Asterales</taxon>
        <taxon>Asteraceae</taxon>
        <taxon>Asteroideae</taxon>
        <taxon>Anthemideae</taxon>
        <taxon>Artemisiinae</taxon>
        <taxon>Artemisia</taxon>
    </lineage>
</organism>
<evidence type="ECO:0000313" key="7">
    <source>
        <dbReference type="Proteomes" id="UP000245207"/>
    </source>
</evidence>
<dbReference type="FunFam" id="3.40.50.2000:FF:000047">
    <property type="entry name" value="Glycosyltransferase"/>
    <property type="match status" value="1"/>
</dbReference>
<dbReference type="PANTHER" id="PTHR48047:SF116">
    <property type="entry name" value="UDP-GLUCOSYL TRANSFERASE 73C7-RELATED"/>
    <property type="match status" value="1"/>
</dbReference>
<gene>
    <name evidence="6" type="ORF">CTI12_AA263630</name>
</gene>
<keyword evidence="2 4" id="KW-0328">Glycosyltransferase</keyword>
<dbReference type="Proteomes" id="UP000245207">
    <property type="component" value="Unassembled WGS sequence"/>
</dbReference>
<dbReference type="AlphaFoldDB" id="A0A2U1MEA3"/>
<dbReference type="FunFam" id="3.40.50.2000:FF:000071">
    <property type="entry name" value="Glycosyltransferase"/>
    <property type="match status" value="1"/>
</dbReference>
<dbReference type="EC" id="2.4.1.-" evidence="5"/>
<proteinExistence type="inferred from homology"/>
<dbReference type="PANTHER" id="PTHR48047">
    <property type="entry name" value="GLYCOSYLTRANSFERASE"/>
    <property type="match status" value="1"/>
</dbReference>
<comment type="caution">
    <text evidence="6">The sequence shown here is derived from an EMBL/GenBank/DDBJ whole genome shotgun (WGS) entry which is preliminary data.</text>
</comment>
<dbReference type="InterPro" id="IPR035595">
    <property type="entry name" value="UDP_glycos_trans_CS"/>
</dbReference>
<name>A0A2U1MEA3_ARTAN</name>
<keyword evidence="3 4" id="KW-0808">Transferase</keyword>
<evidence type="ECO:0000256" key="4">
    <source>
        <dbReference type="RuleBase" id="RU003718"/>
    </source>
</evidence>